<evidence type="ECO:0000256" key="5">
    <source>
        <dbReference type="ARBA" id="ARBA00022741"/>
    </source>
</evidence>
<keyword evidence="3 8" id="KW-0237">DNA synthesis</keyword>
<accession>A0A7X9E7W8</accession>
<evidence type="ECO:0000256" key="6">
    <source>
        <dbReference type="ARBA" id="ARBA00022777"/>
    </source>
</evidence>
<dbReference type="Pfam" id="PF00265">
    <property type="entry name" value="TK"/>
    <property type="match status" value="1"/>
</dbReference>
<reference evidence="13 14" key="1">
    <citation type="journal article" date="2020" name="Biotechnol. Biofuels">
        <title>New insights from the biogas microbiome by comprehensive genome-resolved metagenomics of nearly 1600 species originating from multiple anaerobic digesters.</title>
        <authorList>
            <person name="Campanaro S."/>
            <person name="Treu L."/>
            <person name="Rodriguez-R L.M."/>
            <person name="Kovalovszki A."/>
            <person name="Ziels R.M."/>
            <person name="Maus I."/>
            <person name="Zhu X."/>
            <person name="Kougias P.G."/>
            <person name="Basile A."/>
            <person name="Luo G."/>
            <person name="Schluter A."/>
            <person name="Konstantinidis K.T."/>
            <person name="Angelidaki I."/>
        </authorList>
    </citation>
    <scope>NUCLEOTIDE SEQUENCE [LARGE SCALE GENOMIC DNA]</scope>
    <source>
        <strain evidence="13">AS27yjCOA_202</strain>
    </source>
</reference>
<comment type="catalytic activity">
    <reaction evidence="8 11">
        <text>thymidine + ATP = dTMP + ADP + H(+)</text>
        <dbReference type="Rhea" id="RHEA:19129"/>
        <dbReference type="ChEBI" id="CHEBI:15378"/>
        <dbReference type="ChEBI" id="CHEBI:17748"/>
        <dbReference type="ChEBI" id="CHEBI:30616"/>
        <dbReference type="ChEBI" id="CHEBI:63528"/>
        <dbReference type="ChEBI" id="CHEBI:456216"/>
        <dbReference type="EC" id="2.7.1.21"/>
    </reaction>
</comment>
<feature type="binding site" evidence="8">
    <location>
        <position position="145"/>
    </location>
    <ligand>
        <name>Zn(2+)</name>
        <dbReference type="ChEBI" id="CHEBI:29105"/>
    </ligand>
</feature>
<evidence type="ECO:0000256" key="12">
    <source>
        <dbReference type="RuleBase" id="RU004165"/>
    </source>
</evidence>
<feature type="binding site" evidence="10">
    <location>
        <position position="176"/>
    </location>
    <ligand>
        <name>substrate</name>
    </ligand>
</feature>
<dbReference type="GO" id="GO:0004797">
    <property type="term" value="F:thymidine kinase activity"/>
    <property type="evidence" value="ECO:0007669"/>
    <property type="project" value="UniProtKB-UniRule"/>
</dbReference>
<dbReference type="GO" id="GO:0008270">
    <property type="term" value="F:zinc ion binding"/>
    <property type="evidence" value="ECO:0007669"/>
    <property type="project" value="UniProtKB-UniRule"/>
</dbReference>
<feature type="binding site" evidence="8">
    <location>
        <position position="142"/>
    </location>
    <ligand>
        <name>Zn(2+)</name>
        <dbReference type="ChEBI" id="CHEBI:29105"/>
    </ligand>
</feature>
<keyword evidence="6 8" id="KW-0418">Kinase</keyword>
<keyword evidence="5 8" id="KW-0547">Nucleotide-binding</keyword>
<dbReference type="GO" id="GO:0071897">
    <property type="term" value="P:DNA biosynthetic process"/>
    <property type="evidence" value="ECO:0007669"/>
    <property type="project" value="UniProtKB-KW"/>
</dbReference>
<dbReference type="EC" id="2.7.1.21" evidence="2 8"/>
<dbReference type="NCBIfam" id="NF003296">
    <property type="entry name" value="PRK04296.1-1"/>
    <property type="match status" value="1"/>
</dbReference>
<organism evidence="13 14">
    <name type="scientific">candidate division WWE3 bacterium</name>
    <dbReference type="NCBI Taxonomy" id="2053526"/>
    <lineage>
        <taxon>Bacteria</taxon>
        <taxon>Katanobacteria</taxon>
    </lineage>
</organism>
<dbReference type="Proteomes" id="UP000590542">
    <property type="component" value="Unassembled WGS sequence"/>
</dbReference>
<dbReference type="InterPro" id="IPR027417">
    <property type="entry name" value="P-loop_NTPase"/>
</dbReference>
<dbReference type="HAMAP" id="MF_00124">
    <property type="entry name" value="Thymidine_kinase"/>
    <property type="match status" value="1"/>
</dbReference>
<proteinExistence type="inferred from homology"/>
<keyword evidence="4 8" id="KW-0808">Transferase</keyword>
<evidence type="ECO:0000313" key="14">
    <source>
        <dbReference type="Proteomes" id="UP000590542"/>
    </source>
</evidence>
<dbReference type="GO" id="GO:0005829">
    <property type="term" value="C:cytosol"/>
    <property type="evidence" value="ECO:0007669"/>
    <property type="project" value="TreeGrafter"/>
</dbReference>
<comment type="subcellular location">
    <subcellularLocation>
        <location evidence="8">Cytoplasm</location>
    </subcellularLocation>
</comment>
<keyword evidence="7 8" id="KW-0067">ATP-binding</keyword>
<dbReference type="InterPro" id="IPR020633">
    <property type="entry name" value="Thymidine_kinase_CS"/>
</dbReference>
<dbReference type="AlphaFoldDB" id="A0A7X9E7W8"/>
<evidence type="ECO:0000256" key="11">
    <source>
        <dbReference type="RuleBase" id="RU000544"/>
    </source>
</evidence>
<evidence type="ECO:0000256" key="4">
    <source>
        <dbReference type="ARBA" id="ARBA00022679"/>
    </source>
</evidence>
<dbReference type="PANTHER" id="PTHR11441">
    <property type="entry name" value="THYMIDINE KINASE"/>
    <property type="match status" value="1"/>
</dbReference>
<evidence type="ECO:0000256" key="3">
    <source>
        <dbReference type="ARBA" id="ARBA00022634"/>
    </source>
</evidence>
<evidence type="ECO:0000256" key="1">
    <source>
        <dbReference type="ARBA" id="ARBA00007587"/>
    </source>
</evidence>
<comment type="similarity">
    <text evidence="1 8 12">Belongs to the thymidine kinase family.</text>
</comment>
<evidence type="ECO:0000256" key="7">
    <source>
        <dbReference type="ARBA" id="ARBA00022840"/>
    </source>
</evidence>
<gene>
    <name evidence="8" type="primary">tdk</name>
    <name evidence="13" type="ORF">GYA37_03675</name>
</gene>
<evidence type="ECO:0000256" key="2">
    <source>
        <dbReference type="ARBA" id="ARBA00012118"/>
    </source>
</evidence>
<keyword evidence="8" id="KW-0479">Metal-binding</keyword>
<dbReference type="PIRSF" id="PIRSF035805">
    <property type="entry name" value="TK_cell"/>
    <property type="match status" value="1"/>
</dbReference>
<dbReference type="Gene3D" id="3.40.50.300">
    <property type="entry name" value="P-loop containing nucleotide triphosphate hydrolases"/>
    <property type="match status" value="1"/>
</dbReference>
<dbReference type="EMBL" id="JAAZNV010000012">
    <property type="protein sequence ID" value="NMB91917.1"/>
    <property type="molecule type" value="Genomic_DNA"/>
</dbReference>
<feature type="binding site" evidence="8">
    <location>
        <position position="183"/>
    </location>
    <ligand>
        <name>Zn(2+)</name>
        <dbReference type="ChEBI" id="CHEBI:29105"/>
    </ligand>
</feature>
<sequence>MESKGSIEVICGGMFSGKTEEMIRRLRRVVIAKQSLQVFKPMVDTRFKSGKITSHSGEEFDAVAVEKSQDILDLALPEILVVAIDEAQFFDAGVVEVADKLCQTGKRVIINGLNLDFKGEPFGSMPDLMAKADDITLLKAICVVCGDLATRTQRLVNGRPAKYTDPLVVIGAEESYEARCRRHHEIQR</sequence>
<dbReference type="SUPFAM" id="SSF52540">
    <property type="entry name" value="P-loop containing nucleoside triphosphate hydrolases"/>
    <property type="match status" value="1"/>
</dbReference>
<dbReference type="GO" id="GO:0046104">
    <property type="term" value="P:thymidine metabolic process"/>
    <property type="evidence" value="ECO:0007669"/>
    <property type="project" value="TreeGrafter"/>
</dbReference>
<dbReference type="SUPFAM" id="SSF57716">
    <property type="entry name" value="Glucocorticoid receptor-like (DNA-binding domain)"/>
    <property type="match status" value="1"/>
</dbReference>
<dbReference type="Gene3D" id="3.30.60.20">
    <property type="match status" value="1"/>
</dbReference>
<evidence type="ECO:0000256" key="9">
    <source>
        <dbReference type="PIRSR" id="PIRSR035805-1"/>
    </source>
</evidence>
<feature type="binding site" evidence="10">
    <location>
        <begin position="168"/>
        <end position="171"/>
    </location>
    <ligand>
        <name>substrate</name>
    </ligand>
</feature>
<evidence type="ECO:0000313" key="13">
    <source>
        <dbReference type="EMBL" id="NMB91917.1"/>
    </source>
</evidence>
<evidence type="ECO:0000256" key="8">
    <source>
        <dbReference type="HAMAP-Rule" id="MF_00124"/>
    </source>
</evidence>
<feature type="binding site" evidence="8">
    <location>
        <begin position="85"/>
        <end position="88"/>
    </location>
    <ligand>
        <name>ATP</name>
        <dbReference type="ChEBI" id="CHEBI:30616"/>
    </ligand>
</feature>
<dbReference type="PANTHER" id="PTHR11441:SF0">
    <property type="entry name" value="THYMIDINE KINASE, CYTOSOLIC"/>
    <property type="match status" value="1"/>
</dbReference>
<comment type="subunit">
    <text evidence="8">Homotetramer.</text>
</comment>
<protein>
    <recommendedName>
        <fullName evidence="2 8">Thymidine kinase</fullName>
        <ecNumber evidence="2 8">2.7.1.21</ecNumber>
    </recommendedName>
</protein>
<dbReference type="GO" id="GO:0005524">
    <property type="term" value="F:ATP binding"/>
    <property type="evidence" value="ECO:0007669"/>
    <property type="project" value="UniProtKB-UniRule"/>
</dbReference>
<name>A0A7X9E7W8_UNCKA</name>
<keyword evidence="8" id="KW-0963">Cytoplasm</keyword>
<dbReference type="InterPro" id="IPR001267">
    <property type="entry name" value="Thymidine_kinase"/>
</dbReference>
<feature type="active site" description="Proton acceptor" evidence="8 9">
    <location>
        <position position="86"/>
    </location>
</feature>
<comment type="caution">
    <text evidence="13">The sequence shown here is derived from an EMBL/GenBank/DDBJ whole genome shotgun (WGS) entry which is preliminary data.</text>
</comment>
<evidence type="ECO:0000256" key="10">
    <source>
        <dbReference type="PIRSR" id="PIRSR035805-2"/>
    </source>
</evidence>
<keyword evidence="8" id="KW-0862">Zinc</keyword>
<dbReference type="PROSITE" id="PS00603">
    <property type="entry name" value="TK_CELLULAR_TYPE"/>
    <property type="match status" value="1"/>
</dbReference>
<feature type="binding site" evidence="8">
    <location>
        <position position="180"/>
    </location>
    <ligand>
        <name>Zn(2+)</name>
        <dbReference type="ChEBI" id="CHEBI:29105"/>
    </ligand>
</feature>
<feature type="binding site" evidence="8">
    <location>
        <begin position="12"/>
        <end position="19"/>
    </location>
    <ligand>
        <name>ATP</name>
        <dbReference type="ChEBI" id="CHEBI:30616"/>
    </ligand>
</feature>